<dbReference type="PANTHER" id="PTHR46797">
    <property type="entry name" value="HTH-TYPE TRANSCRIPTIONAL REGULATOR"/>
    <property type="match status" value="1"/>
</dbReference>
<dbReference type="InterPro" id="IPR010982">
    <property type="entry name" value="Lambda_DNA-bd_dom_sf"/>
</dbReference>
<dbReference type="GO" id="GO:0003700">
    <property type="term" value="F:DNA-binding transcription factor activity"/>
    <property type="evidence" value="ECO:0007669"/>
    <property type="project" value="TreeGrafter"/>
</dbReference>
<feature type="domain" description="HTH cro/C1-type" evidence="2">
    <location>
        <begin position="12"/>
        <end position="66"/>
    </location>
</feature>
<dbReference type="SUPFAM" id="SSF47413">
    <property type="entry name" value="lambda repressor-like DNA-binding domains"/>
    <property type="match status" value="1"/>
</dbReference>
<dbReference type="AlphaFoldDB" id="A0A1Y4L6S3"/>
<comment type="caution">
    <text evidence="3">The sequence shown here is derived from an EMBL/GenBank/DDBJ whole genome shotgun (WGS) entry which is preliminary data.</text>
</comment>
<dbReference type="EMBL" id="NFKK01000020">
    <property type="protein sequence ID" value="OUP51550.1"/>
    <property type="molecule type" value="Genomic_DNA"/>
</dbReference>
<dbReference type="InterPro" id="IPR001387">
    <property type="entry name" value="Cro/C1-type_HTH"/>
</dbReference>
<dbReference type="RefSeq" id="WP_087374315.1">
    <property type="nucleotide sequence ID" value="NZ_NFKK01000020.1"/>
</dbReference>
<dbReference type="PANTHER" id="PTHR46797:SF1">
    <property type="entry name" value="METHYLPHOSPHONATE SYNTHASE"/>
    <property type="match status" value="1"/>
</dbReference>
<dbReference type="Proteomes" id="UP000195897">
    <property type="component" value="Unassembled WGS sequence"/>
</dbReference>
<dbReference type="Pfam" id="PF01381">
    <property type="entry name" value="HTH_3"/>
    <property type="match status" value="1"/>
</dbReference>
<dbReference type="Gene3D" id="1.10.260.40">
    <property type="entry name" value="lambda repressor-like DNA-binding domains"/>
    <property type="match status" value="1"/>
</dbReference>
<evidence type="ECO:0000256" key="1">
    <source>
        <dbReference type="ARBA" id="ARBA00023125"/>
    </source>
</evidence>
<dbReference type="GO" id="GO:0003677">
    <property type="term" value="F:DNA binding"/>
    <property type="evidence" value="ECO:0007669"/>
    <property type="project" value="UniProtKB-KW"/>
</dbReference>
<evidence type="ECO:0000313" key="3">
    <source>
        <dbReference type="EMBL" id="OUP51550.1"/>
    </source>
</evidence>
<name>A0A1Y4L6S3_9FIRM</name>
<accession>A0A1Y4L6S3</accession>
<protein>
    <recommendedName>
        <fullName evidence="2">HTH cro/C1-type domain-containing protein</fullName>
    </recommendedName>
</protein>
<gene>
    <name evidence="3" type="ORF">B5F17_12545</name>
</gene>
<dbReference type="CDD" id="cd00093">
    <property type="entry name" value="HTH_XRE"/>
    <property type="match status" value="1"/>
</dbReference>
<organism evidence="3 4">
    <name type="scientific">Butyricicoccus pullicaecorum</name>
    <dbReference type="NCBI Taxonomy" id="501571"/>
    <lineage>
        <taxon>Bacteria</taxon>
        <taxon>Bacillati</taxon>
        <taxon>Bacillota</taxon>
        <taxon>Clostridia</taxon>
        <taxon>Eubacteriales</taxon>
        <taxon>Butyricicoccaceae</taxon>
        <taxon>Butyricicoccus</taxon>
    </lineage>
</organism>
<proteinExistence type="predicted"/>
<reference evidence="4" key="1">
    <citation type="submission" date="2017-04" db="EMBL/GenBank/DDBJ databases">
        <title>Function of individual gut microbiota members based on whole genome sequencing of pure cultures obtained from chicken caecum.</title>
        <authorList>
            <person name="Medvecky M."/>
            <person name="Cejkova D."/>
            <person name="Polansky O."/>
            <person name="Karasova D."/>
            <person name="Kubasova T."/>
            <person name="Cizek A."/>
            <person name="Rychlik I."/>
        </authorList>
    </citation>
    <scope>NUCLEOTIDE SEQUENCE [LARGE SCALE GENOMIC DNA]</scope>
    <source>
        <strain evidence="4">An180</strain>
    </source>
</reference>
<dbReference type="GO" id="GO:0005829">
    <property type="term" value="C:cytosol"/>
    <property type="evidence" value="ECO:0007669"/>
    <property type="project" value="TreeGrafter"/>
</dbReference>
<sequence length="107" mass="11852">MNFEKKIIGARIAHLREAKGMTTNRLANNCGLSQSFLRSVELGEKGITVENLALVCEALGITLKDFFDAPSEQTPVIEAEELKTMIERLNTQQKSALAAFLRTISQQ</sequence>
<dbReference type="PROSITE" id="PS50943">
    <property type="entry name" value="HTH_CROC1"/>
    <property type="match status" value="1"/>
</dbReference>
<dbReference type="SMART" id="SM00530">
    <property type="entry name" value="HTH_XRE"/>
    <property type="match status" value="1"/>
</dbReference>
<dbReference type="InterPro" id="IPR050807">
    <property type="entry name" value="TransReg_Diox_bact_type"/>
</dbReference>
<evidence type="ECO:0000313" key="4">
    <source>
        <dbReference type="Proteomes" id="UP000195897"/>
    </source>
</evidence>
<evidence type="ECO:0000259" key="2">
    <source>
        <dbReference type="PROSITE" id="PS50943"/>
    </source>
</evidence>
<keyword evidence="1" id="KW-0238">DNA-binding</keyword>